<reference evidence="7" key="1">
    <citation type="journal article" date="2019" name="Int. J. Syst. Evol. Microbiol.">
        <title>The Global Catalogue of Microorganisms (GCM) 10K type strain sequencing project: providing services to taxonomists for standard genome sequencing and annotation.</title>
        <authorList>
            <consortium name="The Broad Institute Genomics Platform"/>
            <consortium name="The Broad Institute Genome Sequencing Center for Infectious Disease"/>
            <person name="Wu L."/>
            <person name="Ma J."/>
        </authorList>
    </citation>
    <scope>NUCLEOTIDE SEQUENCE [LARGE SCALE GENOMIC DNA]</scope>
    <source>
        <strain evidence="7">CCUG 56756</strain>
    </source>
</reference>
<evidence type="ECO:0000256" key="2">
    <source>
        <dbReference type="ARBA" id="ARBA00023015"/>
    </source>
</evidence>
<dbReference type="SUPFAM" id="SSF100950">
    <property type="entry name" value="NagB/RpiA/CoA transferase-like"/>
    <property type="match status" value="1"/>
</dbReference>
<dbReference type="Gene3D" id="3.40.50.1360">
    <property type="match status" value="1"/>
</dbReference>
<organism evidence="6 7">
    <name type="scientific">Metaplanococcus flavidus</name>
    <dbReference type="NCBI Taxonomy" id="569883"/>
    <lineage>
        <taxon>Bacteria</taxon>
        <taxon>Bacillati</taxon>
        <taxon>Bacillota</taxon>
        <taxon>Bacilli</taxon>
        <taxon>Bacillales</taxon>
        <taxon>Caryophanaceae</taxon>
        <taxon>Metaplanococcus</taxon>
    </lineage>
</organism>
<keyword evidence="2" id="KW-0805">Transcription regulation</keyword>
<keyword evidence="3" id="KW-0238">DNA-binding</keyword>
<keyword evidence="7" id="KW-1185">Reference proteome</keyword>
<name>A0ABW3L9J9_9BACL</name>
<dbReference type="PANTHER" id="PTHR34294">
    <property type="entry name" value="TRANSCRIPTIONAL REGULATOR-RELATED"/>
    <property type="match status" value="1"/>
</dbReference>
<dbReference type="PANTHER" id="PTHR34294:SF1">
    <property type="entry name" value="TRANSCRIPTIONAL REGULATOR LSRR"/>
    <property type="match status" value="1"/>
</dbReference>
<evidence type="ECO:0000313" key="6">
    <source>
        <dbReference type="EMBL" id="MFD1030228.1"/>
    </source>
</evidence>
<dbReference type="Gene3D" id="1.10.10.60">
    <property type="entry name" value="Homeodomain-like"/>
    <property type="match status" value="1"/>
</dbReference>
<evidence type="ECO:0000313" key="7">
    <source>
        <dbReference type="Proteomes" id="UP001597109"/>
    </source>
</evidence>
<dbReference type="RefSeq" id="WP_144840483.1">
    <property type="nucleotide sequence ID" value="NZ_JBHTKI010000003.1"/>
</dbReference>
<dbReference type="Proteomes" id="UP001597109">
    <property type="component" value="Unassembled WGS sequence"/>
</dbReference>
<keyword evidence="4" id="KW-0804">Transcription</keyword>
<proteinExistence type="inferred from homology"/>
<gene>
    <name evidence="6" type="ORF">ACFQ1X_02095</name>
</gene>
<dbReference type="InterPro" id="IPR007324">
    <property type="entry name" value="Sugar-bd_dom_put"/>
</dbReference>
<comment type="similarity">
    <text evidence="1">Belongs to the SorC transcriptional regulatory family.</text>
</comment>
<accession>A0ABW3L9J9</accession>
<sequence length="321" mass="35048">MNNERLRLLVKVAHLYYVEGMIQQEIATHYGISRAQVSRFLTSARSEGIVEITIKNPFNDEALLENKLKEMYSLKDAIVVDISNADDKMADVLIGKAAAAFFENVVSEKDIIGIMAGKSITALAKEVNDITKTDIQYVPLVGGWGSEGTEWHSNTNTFLFAKNSRNAYSVLHAPAVVSTTTTKESFLKEPEILNIISLYKKLNIAVVGIGQISNEATHVKSTNMSIEDVNDLKNEGVVGSIATTFIDSEGQQVTTPYSDRMIGISGDELKAVPLVVGIARGNVKVDGIRAAIKGKWIDVLITDMNTAELLINTKNNKGESQ</sequence>
<protein>
    <submittedName>
        <fullName evidence="6">Sugar-binding transcriptional regulator</fullName>
    </submittedName>
</protein>
<dbReference type="Pfam" id="PF04198">
    <property type="entry name" value="Sugar-bind"/>
    <property type="match status" value="1"/>
</dbReference>
<feature type="domain" description="Sugar-binding" evidence="5">
    <location>
        <begin position="57"/>
        <end position="312"/>
    </location>
</feature>
<evidence type="ECO:0000256" key="1">
    <source>
        <dbReference type="ARBA" id="ARBA00010466"/>
    </source>
</evidence>
<dbReference type="InterPro" id="IPR037171">
    <property type="entry name" value="NagB/RpiA_transferase-like"/>
</dbReference>
<evidence type="ECO:0000256" key="3">
    <source>
        <dbReference type="ARBA" id="ARBA00023125"/>
    </source>
</evidence>
<evidence type="ECO:0000259" key="5">
    <source>
        <dbReference type="Pfam" id="PF04198"/>
    </source>
</evidence>
<dbReference type="EMBL" id="JBHTKI010000003">
    <property type="protein sequence ID" value="MFD1030228.1"/>
    <property type="molecule type" value="Genomic_DNA"/>
</dbReference>
<evidence type="ECO:0000256" key="4">
    <source>
        <dbReference type="ARBA" id="ARBA00023163"/>
    </source>
</evidence>
<comment type="caution">
    <text evidence="6">The sequence shown here is derived from an EMBL/GenBank/DDBJ whole genome shotgun (WGS) entry which is preliminary data.</text>
</comment>
<dbReference type="InterPro" id="IPR051054">
    <property type="entry name" value="SorC_transcr_regulators"/>
</dbReference>